<dbReference type="Gene3D" id="1.10.357.40">
    <property type="entry name" value="YbiA-like"/>
    <property type="match status" value="1"/>
</dbReference>
<evidence type="ECO:0000313" key="3">
    <source>
        <dbReference type="EMBL" id="BBZ42632.1"/>
    </source>
</evidence>
<sequence length="70" mass="7578">MEEIVTAKFVNNLDLAGKLRGTAGSVLVEGNDWHDQTWGSCRCAAHRAVPGANALGVILMSVRMRLESRP</sequence>
<name>A0A1X1TIE6_9MYCO</name>
<keyword evidence="4" id="KW-1185">Reference proteome</keyword>
<comment type="catalytic activity">
    <reaction evidence="1">
        <text>5-amino-6-(5-phospho-D-ribosylamino)uracil + H2O = 5,6-diaminouracil + D-ribose 5-phosphate</text>
        <dbReference type="Rhea" id="RHEA:55020"/>
        <dbReference type="ChEBI" id="CHEBI:15377"/>
        <dbReference type="ChEBI" id="CHEBI:46252"/>
        <dbReference type="ChEBI" id="CHEBI:58453"/>
        <dbReference type="ChEBI" id="CHEBI:78346"/>
    </reaction>
</comment>
<dbReference type="SUPFAM" id="SSF143990">
    <property type="entry name" value="YbiA-like"/>
    <property type="match status" value="1"/>
</dbReference>
<dbReference type="EMBL" id="AP022613">
    <property type="protein sequence ID" value="BBZ42632.1"/>
    <property type="molecule type" value="Genomic_DNA"/>
</dbReference>
<evidence type="ECO:0000256" key="1">
    <source>
        <dbReference type="ARBA" id="ARBA00000022"/>
    </source>
</evidence>
<comment type="catalytic activity">
    <reaction evidence="2">
        <text>2,5-diamino-6-hydroxy-4-(5-phosphoribosylamino)-pyrimidine + H2O = 2,5,6-triamino-4-hydroxypyrimidine + D-ribose 5-phosphate</text>
        <dbReference type="Rhea" id="RHEA:23436"/>
        <dbReference type="ChEBI" id="CHEBI:15377"/>
        <dbReference type="ChEBI" id="CHEBI:58614"/>
        <dbReference type="ChEBI" id="CHEBI:78346"/>
        <dbReference type="ChEBI" id="CHEBI:137796"/>
    </reaction>
</comment>
<protein>
    <submittedName>
        <fullName evidence="3">Uncharacterized protein</fullName>
    </submittedName>
</protein>
<dbReference type="AlphaFoldDB" id="A0A1X1TIE6"/>
<organism evidence="3 4">
    <name type="scientific">Mycobacterium conspicuum</name>
    <dbReference type="NCBI Taxonomy" id="44010"/>
    <lineage>
        <taxon>Bacteria</taxon>
        <taxon>Bacillati</taxon>
        <taxon>Actinomycetota</taxon>
        <taxon>Actinomycetes</taxon>
        <taxon>Mycobacteriales</taxon>
        <taxon>Mycobacteriaceae</taxon>
        <taxon>Mycobacterium</taxon>
    </lineage>
</organism>
<proteinExistence type="predicted"/>
<dbReference type="Pfam" id="PF08719">
    <property type="entry name" value="NADAR"/>
    <property type="match status" value="1"/>
</dbReference>
<dbReference type="Proteomes" id="UP000467385">
    <property type="component" value="Chromosome"/>
</dbReference>
<accession>A0A1X1TIE6</accession>
<dbReference type="InterPro" id="IPR012816">
    <property type="entry name" value="NADAR"/>
</dbReference>
<gene>
    <name evidence="3" type="ORF">MCNS_56950</name>
</gene>
<dbReference type="STRING" id="44010.AWC00_07510"/>
<dbReference type="OrthoDB" id="643483at2"/>
<evidence type="ECO:0000256" key="2">
    <source>
        <dbReference type="ARBA" id="ARBA00000751"/>
    </source>
</evidence>
<reference evidence="3 4" key="1">
    <citation type="journal article" date="2019" name="Emerg. Microbes Infect.">
        <title>Comprehensive subspecies identification of 175 nontuberculous mycobacteria species based on 7547 genomic profiles.</title>
        <authorList>
            <person name="Matsumoto Y."/>
            <person name="Kinjo T."/>
            <person name="Motooka D."/>
            <person name="Nabeya D."/>
            <person name="Jung N."/>
            <person name="Uechi K."/>
            <person name="Horii T."/>
            <person name="Iida T."/>
            <person name="Fujita J."/>
            <person name="Nakamura S."/>
        </authorList>
    </citation>
    <scope>NUCLEOTIDE SEQUENCE [LARGE SCALE GENOMIC DNA]</scope>
    <source>
        <strain evidence="3 4">JCM 14738</strain>
    </source>
</reference>
<dbReference type="InterPro" id="IPR037238">
    <property type="entry name" value="YbiA-like_sf"/>
</dbReference>
<dbReference type="CDD" id="cd15457">
    <property type="entry name" value="NADAR"/>
    <property type="match status" value="1"/>
</dbReference>
<evidence type="ECO:0000313" key="4">
    <source>
        <dbReference type="Proteomes" id="UP000467385"/>
    </source>
</evidence>